<organism evidence="1 2">
    <name type="scientific">Clostridium estertheticum</name>
    <dbReference type="NCBI Taxonomy" id="238834"/>
    <lineage>
        <taxon>Bacteria</taxon>
        <taxon>Bacillati</taxon>
        <taxon>Bacillota</taxon>
        <taxon>Clostridia</taxon>
        <taxon>Eubacteriales</taxon>
        <taxon>Clostridiaceae</taxon>
        <taxon>Clostridium</taxon>
    </lineage>
</organism>
<dbReference type="EMBL" id="SPSF01000044">
    <property type="protein sequence ID" value="MPQ64202.1"/>
    <property type="molecule type" value="Genomic_DNA"/>
</dbReference>
<evidence type="ECO:0000313" key="1">
    <source>
        <dbReference type="EMBL" id="MPQ64202.1"/>
    </source>
</evidence>
<evidence type="ECO:0008006" key="3">
    <source>
        <dbReference type="Google" id="ProtNLM"/>
    </source>
</evidence>
<name>A0A5N7J6A6_9CLOT</name>
<gene>
    <name evidence="1" type="ORF">E4V82_19110</name>
</gene>
<proteinExistence type="predicted"/>
<dbReference type="Pfam" id="PF13189">
    <property type="entry name" value="Cytidylate_kin2"/>
    <property type="match status" value="1"/>
</dbReference>
<protein>
    <recommendedName>
        <fullName evidence="3">(d)CMP kinase</fullName>
    </recommendedName>
</protein>
<sequence length="217" mass="25410">MVIVVIYKNENKERDRASSSGDVKFLIFLKYRSDVKLKITITGDLYSGKSSVAKGVCEVMDYTYFSVGELQRRLAVEKGMSIMEYNDYVFQNNLDHEVDNRTMAIGIENENFIFDARLAWYFIPNSFKIYFKVDIDIAVERAMESNRGECENYTCVQEAKERIIGRRRLEVTRFNEIYNIDIDNDSNYDLVIDTSHMTMKAVIEKTIEKLRECNDKK</sequence>
<evidence type="ECO:0000313" key="2">
    <source>
        <dbReference type="Proteomes" id="UP000342249"/>
    </source>
</evidence>
<dbReference type="Proteomes" id="UP000342249">
    <property type="component" value="Unassembled WGS sequence"/>
</dbReference>
<reference evidence="1 2" key="1">
    <citation type="journal article" date="2019" name="Lett. Appl. Microbiol.">
        <title>A case of 'blown pack' spoilage of vacuum-packaged pork likely associated with Clostridium estertheticum in Canada.</title>
        <authorList>
            <person name="Zhang P."/>
            <person name="Ward P."/>
            <person name="McMullen L.M."/>
            <person name="Yang X."/>
        </authorList>
    </citation>
    <scope>NUCLEOTIDE SEQUENCE [LARGE SCALE GENOMIC DNA]</scope>
    <source>
        <strain evidence="1 2">MA19</strain>
    </source>
</reference>
<dbReference type="Gene3D" id="3.40.50.300">
    <property type="entry name" value="P-loop containing nucleotide triphosphate hydrolases"/>
    <property type="match status" value="1"/>
</dbReference>
<dbReference type="AlphaFoldDB" id="A0A5N7J6A6"/>
<dbReference type="SUPFAM" id="SSF52540">
    <property type="entry name" value="P-loop containing nucleoside triphosphate hydrolases"/>
    <property type="match status" value="1"/>
</dbReference>
<dbReference type="InterPro" id="IPR027417">
    <property type="entry name" value="P-loop_NTPase"/>
</dbReference>
<comment type="caution">
    <text evidence="1">The sequence shown here is derived from an EMBL/GenBank/DDBJ whole genome shotgun (WGS) entry which is preliminary data.</text>
</comment>
<accession>A0A5N7J6A6</accession>